<dbReference type="Gene3D" id="1.25.40.20">
    <property type="entry name" value="Ankyrin repeat-containing domain"/>
    <property type="match status" value="2"/>
</dbReference>
<dbReference type="PANTHER" id="PTHR24186:SF37">
    <property type="entry name" value="PGG DOMAIN-CONTAINING PROTEIN"/>
    <property type="match status" value="1"/>
</dbReference>
<evidence type="ECO:0000256" key="4">
    <source>
        <dbReference type="ARBA" id="ARBA00022989"/>
    </source>
</evidence>
<name>A0A8S0QLR7_OLEEU</name>
<reference evidence="11 12" key="1">
    <citation type="submission" date="2019-12" db="EMBL/GenBank/DDBJ databases">
        <authorList>
            <person name="Alioto T."/>
            <person name="Alioto T."/>
            <person name="Gomez Garrido J."/>
        </authorList>
    </citation>
    <scope>NUCLEOTIDE SEQUENCE [LARGE SCALE GENOMIC DNA]</scope>
</reference>
<dbReference type="Proteomes" id="UP000594638">
    <property type="component" value="Unassembled WGS sequence"/>
</dbReference>
<dbReference type="SUPFAM" id="SSF48403">
    <property type="entry name" value="Ankyrin repeat"/>
    <property type="match status" value="1"/>
</dbReference>
<sequence>MDSKNMLDAARTGNLEVLKFFLEENPSILADLRLISPTESLLHVATKAGQLNFVHELMELDPEIAEELNKDGFRPLDIAVIMGNLSIVKELVKANSKLCRLKGKDQRTALHYAAIKGRIDIIDELLSTCPDSIQDITGHGETSLHLSVKNYQFDAFSMLIKWLERLGMESVVNWEDCDGNIVMHIAVLTKQHAVIELLLNRNSIRETINVNSTNAKGLTVLDILDIVIENSYDVRIREILQAAGAVRAQDGFTIRTENSPKTKPIKQLEDPLPSTDWFKYFKFQKQRDSPSDTRNALLVVAALIATVSFQAGVTPPEGILDKNSDKQAPIGSGYPPPGPPPYFNPAGTTLLAGAAGILGSQATAQLFLFANSLGLTASVCIIIYLTGGFPFQRELHISLYSMIFTYGFAISAILEGTNAETKAVAYILLTIAFVLPFAQRWLPRWGRKAWKHWKQKSMHN</sequence>
<dbReference type="InterPro" id="IPR026961">
    <property type="entry name" value="PGG_dom"/>
</dbReference>
<evidence type="ECO:0000313" key="12">
    <source>
        <dbReference type="Proteomes" id="UP000594638"/>
    </source>
</evidence>
<feature type="repeat" description="ANK" evidence="7">
    <location>
        <begin position="105"/>
        <end position="127"/>
    </location>
</feature>
<comment type="subcellular location">
    <subcellularLocation>
        <location evidence="1">Membrane</location>
        <topology evidence="1">Multi-pass membrane protein</topology>
    </subcellularLocation>
</comment>
<feature type="transmembrane region" description="Helical" evidence="9">
    <location>
        <begin position="423"/>
        <end position="442"/>
    </location>
</feature>
<evidence type="ECO:0000259" key="10">
    <source>
        <dbReference type="Pfam" id="PF13962"/>
    </source>
</evidence>
<keyword evidence="3" id="KW-0677">Repeat</keyword>
<dbReference type="InterPro" id="IPR002110">
    <property type="entry name" value="Ankyrin_rpt"/>
</dbReference>
<feature type="transmembrane region" description="Helical" evidence="9">
    <location>
        <begin position="366"/>
        <end position="385"/>
    </location>
</feature>
<keyword evidence="6 9" id="KW-0472">Membrane</keyword>
<dbReference type="AlphaFoldDB" id="A0A8S0QLR7"/>
<dbReference type="OrthoDB" id="1751195at2759"/>
<dbReference type="Gramene" id="OE9A118598T1">
    <property type="protein sequence ID" value="OE9A118598C1"/>
    <property type="gene ID" value="OE9A118598"/>
</dbReference>
<evidence type="ECO:0000256" key="1">
    <source>
        <dbReference type="ARBA" id="ARBA00004141"/>
    </source>
</evidence>
<organism evidence="11 12">
    <name type="scientific">Olea europaea subsp. europaea</name>
    <dbReference type="NCBI Taxonomy" id="158383"/>
    <lineage>
        <taxon>Eukaryota</taxon>
        <taxon>Viridiplantae</taxon>
        <taxon>Streptophyta</taxon>
        <taxon>Embryophyta</taxon>
        <taxon>Tracheophyta</taxon>
        <taxon>Spermatophyta</taxon>
        <taxon>Magnoliopsida</taxon>
        <taxon>eudicotyledons</taxon>
        <taxon>Gunneridae</taxon>
        <taxon>Pentapetalae</taxon>
        <taxon>asterids</taxon>
        <taxon>lamiids</taxon>
        <taxon>Lamiales</taxon>
        <taxon>Oleaceae</taxon>
        <taxon>Oleeae</taxon>
        <taxon>Olea</taxon>
    </lineage>
</organism>
<keyword evidence="4 9" id="KW-1133">Transmembrane helix</keyword>
<accession>A0A8S0QLR7</accession>
<evidence type="ECO:0000313" key="11">
    <source>
        <dbReference type="EMBL" id="CAA2966584.1"/>
    </source>
</evidence>
<keyword evidence="2 9" id="KW-0812">Transmembrane</keyword>
<dbReference type="InterPro" id="IPR036770">
    <property type="entry name" value="Ankyrin_rpt-contain_sf"/>
</dbReference>
<dbReference type="Pfam" id="PF13962">
    <property type="entry name" value="PGG"/>
    <property type="match status" value="1"/>
</dbReference>
<comment type="caution">
    <text evidence="11">The sequence shown here is derived from an EMBL/GenBank/DDBJ whole genome shotgun (WGS) entry which is preliminary data.</text>
</comment>
<evidence type="ECO:0000256" key="6">
    <source>
        <dbReference type="ARBA" id="ARBA00023136"/>
    </source>
</evidence>
<evidence type="ECO:0000256" key="9">
    <source>
        <dbReference type="SAM" id="Phobius"/>
    </source>
</evidence>
<dbReference type="Pfam" id="PF12796">
    <property type="entry name" value="Ank_2"/>
    <property type="match status" value="2"/>
</dbReference>
<dbReference type="EMBL" id="CACTIH010001863">
    <property type="protein sequence ID" value="CAA2966584.1"/>
    <property type="molecule type" value="Genomic_DNA"/>
</dbReference>
<feature type="transmembrane region" description="Helical" evidence="9">
    <location>
        <begin position="397"/>
        <end position="417"/>
    </location>
</feature>
<dbReference type="SMART" id="SM00248">
    <property type="entry name" value="ANK"/>
    <property type="match status" value="6"/>
</dbReference>
<dbReference type="PROSITE" id="PS50088">
    <property type="entry name" value="ANK_REPEAT"/>
    <property type="match status" value="1"/>
</dbReference>
<dbReference type="GO" id="GO:0005886">
    <property type="term" value="C:plasma membrane"/>
    <property type="evidence" value="ECO:0007669"/>
    <property type="project" value="TreeGrafter"/>
</dbReference>
<keyword evidence="5 7" id="KW-0040">ANK repeat</keyword>
<evidence type="ECO:0000256" key="5">
    <source>
        <dbReference type="ARBA" id="ARBA00023043"/>
    </source>
</evidence>
<proteinExistence type="predicted"/>
<evidence type="ECO:0000256" key="3">
    <source>
        <dbReference type="ARBA" id="ARBA00022737"/>
    </source>
</evidence>
<gene>
    <name evidence="11" type="ORF">OLEA9_A118598</name>
</gene>
<protein>
    <submittedName>
        <fullName evidence="11">Ankyrin repeat-containing BDA1-like isoform X1</fullName>
    </submittedName>
</protein>
<feature type="domain" description="PGG" evidence="10">
    <location>
        <begin position="291"/>
        <end position="325"/>
    </location>
</feature>
<keyword evidence="12" id="KW-1185">Reference proteome</keyword>
<evidence type="ECO:0000256" key="2">
    <source>
        <dbReference type="ARBA" id="ARBA00022692"/>
    </source>
</evidence>
<evidence type="ECO:0000256" key="7">
    <source>
        <dbReference type="PROSITE-ProRule" id="PRU00023"/>
    </source>
</evidence>
<dbReference type="PROSITE" id="PS50297">
    <property type="entry name" value="ANK_REP_REGION"/>
    <property type="match status" value="1"/>
</dbReference>
<dbReference type="PANTHER" id="PTHR24186">
    <property type="entry name" value="PROTEIN PHOSPHATASE 1 REGULATORY SUBUNIT"/>
    <property type="match status" value="1"/>
</dbReference>
<evidence type="ECO:0000256" key="8">
    <source>
        <dbReference type="SAM" id="MobiDB-lite"/>
    </source>
</evidence>
<feature type="region of interest" description="Disordered" evidence="8">
    <location>
        <begin position="318"/>
        <end position="339"/>
    </location>
</feature>